<reference evidence="1 2" key="1">
    <citation type="submission" date="2015-09" db="EMBL/GenBank/DDBJ databases">
        <title>Sorangium comparison.</title>
        <authorList>
            <person name="Zaburannyi N."/>
            <person name="Bunk B."/>
            <person name="Overmann J."/>
            <person name="Mueller R."/>
        </authorList>
    </citation>
    <scope>NUCLEOTIDE SEQUENCE [LARGE SCALE GENOMIC DNA]</scope>
    <source>
        <strain evidence="1 2">So ceGT47</strain>
    </source>
</reference>
<name>A0A4P2Q3Q4_SORCE</name>
<dbReference type="EMBL" id="CP012670">
    <property type="protein sequence ID" value="AUX23781.1"/>
    <property type="molecule type" value="Genomic_DNA"/>
</dbReference>
<evidence type="ECO:0000313" key="2">
    <source>
        <dbReference type="Proteomes" id="UP000295781"/>
    </source>
</evidence>
<accession>A0A4P2Q3Q4</accession>
<sequence>MGYPGRPMATSFAALIFRPAEIPDRALSQGFAVALGGWDVASPRLLVAALPGLPGYSAAYYSSGEPSAGAGDELDHLIELFEDELSPPVAVLDAAAELGRPGATVFALVYSEEILHDDGWRLEASGFLRYFVREGEEGLEAGVETPDRSDLVEIAVDLPESAAEQEEREAIDRAIRPHRGSTFLADELGAPVLGALMAGLFAPERRVEVRLVEPGPASIAAEMARLNRVLRREDGRGAPAPPAPVRGVAPPATYEAFVRAYDWADPADPEDLYRELAIGAIEGTLRFLREGELRGHERDPAWEAAAGRALYPIARLLGSSLGGGAAQRATIALGPDGERLWLVRDGASAAPAGPTFGELLRYLSLGWSRRTDAEEDLIGALMLRARLRSLAG</sequence>
<protein>
    <submittedName>
        <fullName evidence="1">Uncharacterized protein</fullName>
    </submittedName>
</protein>
<dbReference type="AlphaFoldDB" id="A0A4P2Q3Q4"/>
<dbReference type="Proteomes" id="UP000295781">
    <property type="component" value="Chromosome"/>
</dbReference>
<gene>
    <name evidence="1" type="ORF">SOCEGT47_043110</name>
</gene>
<evidence type="ECO:0000313" key="1">
    <source>
        <dbReference type="EMBL" id="AUX23781.1"/>
    </source>
</evidence>
<organism evidence="1 2">
    <name type="scientific">Sorangium cellulosum</name>
    <name type="common">Polyangium cellulosum</name>
    <dbReference type="NCBI Taxonomy" id="56"/>
    <lineage>
        <taxon>Bacteria</taxon>
        <taxon>Pseudomonadati</taxon>
        <taxon>Myxococcota</taxon>
        <taxon>Polyangia</taxon>
        <taxon>Polyangiales</taxon>
        <taxon>Polyangiaceae</taxon>
        <taxon>Sorangium</taxon>
    </lineage>
</organism>
<proteinExistence type="predicted"/>